<dbReference type="Proteomes" id="UP000316639">
    <property type="component" value="Unassembled WGS sequence"/>
</dbReference>
<dbReference type="Gene3D" id="3.30.530.20">
    <property type="match status" value="1"/>
</dbReference>
<evidence type="ECO:0000313" key="1">
    <source>
        <dbReference type="EMBL" id="TWP47000.1"/>
    </source>
</evidence>
<reference evidence="1 2" key="1">
    <citation type="submission" date="2019-07" db="EMBL/GenBank/DDBJ databases">
        <title>Lentzea xizangensis sp. nov., isolated from Qinghai-Tibetan Plateau Soils.</title>
        <authorList>
            <person name="Huang J."/>
        </authorList>
    </citation>
    <scope>NUCLEOTIDE SEQUENCE [LARGE SCALE GENOMIC DNA]</scope>
    <source>
        <strain evidence="1 2">FXJ1.1311</strain>
    </source>
</reference>
<keyword evidence="2" id="KW-1185">Reference proteome</keyword>
<dbReference type="InterPro" id="IPR023393">
    <property type="entry name" value="START-like_dom_sf"/>
</dbReference>
<proteinExistence type="predicted"/>
<dbReference type="CDD" id="cd07822">
    <property type="entry name" value="SRPBCC_4"/>
    <property type="match status" value="1"/>
</dbReference>
<dbReference type="Pfam" id="PF10604">
    <property type="entry name" value="Polyketide_cyc2"/>
    <property type="match status" value="1"/>
</dbReference>
<dbReference type="SUPFAM" id="SSF55961">
    <property type="entry name" value="Bet v1-like"/>
    <property type="match status" value="1"/>
</dbReference>
<protein>
    <submittedName>
        <fullName evidence="1">SRPBCC domain-containing protein</fullName>
    </submittedName>
</protein>
<evidence type="ECO:0000313" key="2">
    <source>
        <dbReference type="Proteomes" id="UP000316639"/>
    </source>
</evidence>
<gene>
    <name evidence="1" type="ORF">FKR81_33670</name>
</gene>
<dbReference type="RefSeq" id="WP_146358272.1">
    <property type="nucleotide sequence ID" value="NZ_VOBR01000028.1"/>
</dbReference>
<dbReference type="InterPro" id="IPR019587">
    <property type="entry name" value="Polyketide_cyclase/dehydratase"/>
</dbReference>
<comment type="caution">
    <text evidence="1">The sequence shown here is derived from an EMBL/GenBank/DDBJ whole genome shotgun (WGS) entry which is preliminary data.</text>
</comment>
<dbReference type="OrthoDB" id="191189at2"/>
<sequence length="163" mass="17829">MSHVIESVIVEIPVPAPFVWDVLIDYAGYPHWNPYTLKVDTTLAVGDPIDLTLPRPDGSDGTFISREYIRVVDPPRLLRYDTGDTFPGLSGVRDQWITALGADRCSYHTCETFTGKYAGAVMAAQGAWVKAGFDAVAHALRDRATALFAGRQATMLSSPEEGR</sequence>
<dbReference type="EMBL" id="VOBR01000028">
    <property type="protein sequence ID" value="TWP47000.1"/>
    <property type="molecule type" value="Genomic_DNA"/>
</dbReference>
<dbReference type="AlphaFoldDB" id="A0A563EJH5"/>
<name>A0A563EJH5_9PSEU</name>
<accession>A0A563EJH5</accession>
<organism evidence="1 2">
    <name type="scientific">Lentzea tibetensis</name>
    <dbReference type="NCBI Taxonomy" id="2591470"/>
    <lineage>
        <taxon>Bacteria</taxon>
        <taxon>Bacillati</taxon>
        <taxon>Actinomycetota</taxon>
        <taxon>Actinomycetes</taxon>
        <taxon>Pseudonocardiales</taxon>
        <taxon>Pseudonocardiaceae</taxon>
        <taxon>Lentzea</taxon>
    </lineage>
</organism>